<accession>A0AAV8Y7K6</accession>
<evidence type="ECO:0000256" key="1">
    <source>
        <dbReference type="SAM" id="MobiDB-lite"/>
    </source>
</evidence>
<dbReference type="Proteomes" id="UP001162162">
    <property type="component" value="Unassembled WGS sequence"/>
</dbReference>
<sequence length="100" mass="10762">MEDNIGVKSRARSNSARVLVFDEPKSGSNVERKSACPGAPDPVTELSNTQKESQSDRQNASSNLVKFRNSALGKSAPSLSINMKDTSCVSREKQSTCCNP</sequence>
<protein>
    <submittedName>
        <fullName evidence="2">Uncharacterized protein</fullName>
    </submittedName>
</protein>
<comment type="caution">
    <text evidence="2">The sequence shown here is derived from an EMBL/GenBank/DDBJ whole genome shotgun (WGS) entry which is preliminary data.</text>
</comment>
<reference evidence="2" key="1">
    <citation type="journal article" date="2023" name="Insect Mol. Biol.">
        <title>Genome sequencing provides insights into the evolution of gene families encoding plant cell wall-degrading enzymes in longhorned beetles.</title>
        <authorList>
            <person name="Shin N.R."/>
            <person name="Okamura Y."/>
            <person name="Kirsch R."/>
            <person name="Pauchet Y."/>
        </authorList>
    </citation>
    <scope>NUCLEOTIDE SEQUENCE</scope>
    <source>
        <strain evidence="2">AMC_N1</strain>
    </source>
</reference>
<name>A0AAV8Y7K6_9CUCU</name>
<evidence type="ECO:0000313" key="3">
    <source>
        <dbReference type="Proteomes" id="UP001162162"/>
    </source>
</evidence>
<gene>
    <name evidence="2" type="ORF">NQ318_002510</name>
</gene>
<evidence type="ECO:0000313" key="2">
    <source>
        <dbReference type="EMBL" id="KAJ8947148.1"/>
    </source>
</evidence>
<dbReference type="AlphaFoldDB" id="A0AAV8Y7K6"/>
<feature type="region of interest" description="Disordered" evidence="1">
    <location>
        <begin position="1"/>
        <end position="63"/>
    </location>
</feature>
<dbReference type="EMBL" id="JAPWTK010000169">
    <property type="protein sequence ID" value="KAJ8947148.1"/>
    <property type="molecule type" value="Genomic_DNA"/>
</dbReference>
<keyword evidence="3" id="KW-1185">Reference proteome</keyword>
<proteinExistence type="predicted"/>
<feature type="compositionally biased region" description="Basic and acidic residues" evidence="1">
    <location>
        <begin position="20"/>
        <end position="34"/>
    </location>
</feature>
<feature type="compositionally biased region" description="Polar residues" evidence="1">
    <location>
        <begin position="45"/>
        <end position="63"/>
    </location>
</feature>
<organism evidence="2 3">
    <name type="scientific">Aromia moschata</name>
    <dbReference type="NCBI Taxonomy" id="1265417"/>
    <lineage>
        <taxon>Eukaryota</taxon>
        <taxon>Metazoa</taxon>
        <taxon>Ecdysozoa</taxon>
        <taxon>Arthropoda</taxon>
        <taxon>Hexapoda</taxon>
        <taxon>Insecta</taxon>
        <taxon>Pterygota</taxon>
        <taxon>Neoptera</taxon>
        <taxon>Endopterygota</taxon>
        <taxon>Coleoptera</taxon>
        <taxon>Polyphaga</taxon>
        <taxon>Cucujiformia</taxon>
        <taxon>Chrysomeloidea</taxon>
        <taxon>Cerambycidae</taxon>
        <taxon>Cerambycinae</taxon>
        <taxon>Callichromatini</taxon>
        <taxon>Aromia</taxon>
    </lineage>
</organism>